<sequence length="492" mass="54922">GCMVYQEQVMQIVRDLAGYSMGRSDLVRRAMAKKKHDVMAREKQNFIFGLEEDGKIVVPGAIRNGVPQEVAEKIFDEMTAFASYAFNKSHAAAYALVAVQTAWLKIRYPVEFMAAMMNSVLGNSDKIAFYIQYCKKKGIRVLPPDVNSSREKFAVDRQGEPAIRFGLAGVKNLGHQPIRDMLEEREKGGPFRDIYDFVRRMAGSLINKKAVESLIRAGAMDSLPGFRSQKLHVFERAMDGASKNLKNTVQGQISLFGMGDAAVEPPPPPLPDIREFAKNELLQMEKEMTGVYISGHPLDQYRQTLNALPVNSRFLAGLSEEADGGMQWDQKTVAMGGIVAERKLKAVKSGNLMAFLQLEDLYGTTEVLVFPKVYDRVGHLIPKDAPVLLTGRLSVREEETPKLLLERAQPLGERESAPEKKAPTGKLYLKLPEKAREHVLEILSLTPGEIPVVLVREETGKGEQAPKKYWVSEGYDFFSLANLLGEKNVIYK</sequence>
<dbReference type="InterPro" id="IPR029460">
    <property type="entry name" value="DNAPol_HHH"/>
</dbReference>
<dbReference type="Pfam" id="PF14579">
    <property type="entry name" value="HHH_6"/>
    <property type="match status" value="1"/>
</dbReference>
<keyword evidence="4" id="KW-0548">Nucleotidyltransferase</keyword>
<dbReference type="CDD" id="cd04485">
    <property type="entry name" value="DnaE_OBF"/>
    <property type="match status" value="1"/>
</dbReference>
<feature type="domain" description="DNA polymerase III alpha subunit finger" evidence="3">
    <location>
        <begin position="1"/>
        <end position="53"/>
    </location>
</feature>
<dbReference type="EMBL" id="DVMU01000051">
    <property type="protein sequence ID" value="HIU33352.1"/>
    <property type="molecule type" value="Genomic_DNA"/>
</dbReference>
<comment type="caution">
    <text evidence="4">The sequence shown here is derived from an EMBL/GenBank/DDBJ whole genome shotgun (WGS) entry which is preliminary data.</text>
</comment>
<dbReference type="InterPro" id="IPR004365">
    <property type="entry name" value="NA-bd_OB_tRNA"/>
</dbReference>
<dbReference type="PANTHER" id="PTHR32294">
    <property type="entry name" value="DNA POLYMERASE III SUBUNIT ALPHA"/>
    <property type="match status" value="1"/>
</dbReference>
<feature type="domain" description="OB" evidence="1">
    <location>
        <begin position="336"/>
        <end position="410"/>
    </location>
</feature>
<dbReference type="GO" id="GO:0006260">
    <property type="term" value="P:DNA replication"/>
    <property type="evidence" value="ECO:0007669"/>
    <property type="project" value="InterPro"/>
</dbReference>
<dbReference type="EC" id="2.7.7.7" evidence="4"/>
<reference evidence="4" key="1">
    <citation type="submission" date="2020-10" db="EMBL/GenBank/DDBJ databases">
        <authorList>
            <person name="Gilroy R."/>
        </authorList>
    </citation>
    <scope>NUCLEOTIDE SEQUENCE</scope>
    <source>
        <strain evidence="4">ChiHcec3-11533</strain>
    </source>
</reference>
<dbReference type="GO" id="GO:0003887">
    <property type="term" value="F:DNA-directed DNA polymerase activity"/>
    <property type="evidence" value="ECO:0007669"/>
    <property type="project" value="UniProtKB-EC"/>
</dbReference>
<evidence type="ECO:0000259" key="3">
    <source>
        <dbReference type="Pfam" id="PF17657"/>
    </source>
</evidence>
<accession>A0A9D1IBY5</accession>
<evidence type="ECO:0000259" key="1">
    <source>
        <dbReference type="Pfam" id="PF01336"/>
    </source>
</evidence>
<dbReference type="Pfam" id="PF17657">
    <property type="entry name" value="DNA_pol3_finger"/>
    <property type="match status" value="1"/>
</dbReference>
<dbReference type="Pfam" id="PF01336">
    <property type="entry name" value="tRNA_anti-codon"/>
    <property type="match status" value="1"/>
</dbReference>
<gene>
    <name evidence="4" type="primary">dnaE</name>
    <name evidence="4" type="ORF">IAB02_02190</name>
</gene>
<dbReference type="Gene3D" id="1.10.150.870">
    <property type="match status" value="1"/>
</dbReference>
<name>A0A9D1IBY5_9FIRM</name>
<dbReference type="InterPro" id="IPR040982">
    <property type="entry name" value="DNA_pol3_finger"/>
</dbReference>
<dbReference type="Proteomes" id="UP000824072">
    <property type="component" value="Unassembled WGS sequence"/>
</dbReference>
<feature type="non-terminal residue" evidence="4">
    <location>
        <position position="1"/>
    </location>
</feature>
<dbReference type="PANTHER" id="PTHR32294:SF0">
    <property type="entry name" value="DNA POLYMERASE III SUBUNIT ALPHA"/>
    <property type="match status" value="1"/>
</dbReference>
<keyword evidence="4" id="KW-0808">Transferase</keyword>
<evidence type="ECO:0000313" key="5">
    <source>
        <dbReference type="Proteomes" id="UP000824072"/>
    </source>
</evidence>
<reference evidence="4" key="2">
    <citation type="journal article" date="2021" name="PeerJ">
        <title>Extensive microbial diversity within the chicken gut microbiome revealed by metagenomics and culture.</title>
        <authorList>
            <person name="Gilroy R."/>
            <person name="Ravi A."/>
            <person name="Getino M."/>
            <person name="Pursley I."/>
            <person name="Horton D.L."/>
            <person name="Alikhan N.F."/>
            <person name="Baker D."/>
            <person name="Gharbi K."/>
            <person name="Hall N."/>
            <person name="Watson M."/>
            <person name="Adriaenssens E.M."/>
            <person name="Foster-Nyarko E."/>
            <person name="Jarju S."/>
            <person name="Secka A."/>
            <person name="Antonio M."/>
            <person name="Oren A."/>
            <person name="Chaudhuri R.R."/>
            <person name="La Ragione R."/>
            <person name="Hildebrand F."/>
            <person name="Pallen M.J."/>
        </authorList>
    </citation>
    <scope>NUCLEOTIDE SEQUENCE</scope>
    <source>
        <strain evidence="4">ChiHcec3-11533</strain>
    </source>
</reference>
<dbReference type="AlphaFoldDB" id="A0A9D1IBY5"/>
<proteinExistence type="predicted"/>
<feature type="domain" description="DNA polymerase helix-hairpin-helix motif" evidence="2">
    <location>
        <begin position="138"/>
        <end position="229"/>
    </location>
</feature>
<evidence type="ECO:0000259" key="2">
    <source>
        <dbReference type="Pfam" id="PF14579"/>
    </source>
</evidence>
<dbReference type="GO" id="GO:0003676">
    <property type="term" value="F:nucleic acid binding"/>
    <property type="evidence" value="ECO:0007669"/>
    <property type="project" value="InterPro"/>
</dbReference>
<organism evidence="4 5">
    <name type="scientific">Candidatus Pullichristensenella excrementigallinarum</name>
    <dbReference type="NCBI Taxonomy" id="2840907"/>
    <lineage>
        <taxon>Bacteria</taxon>
        <taxon>Bacillati</taxon>
        <taxon>Bacillota</taxon>
        <taxon>Clostridia</taxon>
        <taxon>Candidatus Pullichristensenella</taxon>
    </lineage>
</organism>
<dbReference type="GO" id="GO:0008408">
    <property type="term" value="F:3'-5' exonuclease activity"/>
    <property type="evidence" value="ECO:0007669"/>
    <property type="project" value="InterPro"/>
</dbReference>
<evidence type="ECO:0000313" key="4">
    <source>
        <dbReference type="EMBL" id="HIU33352.1"/>
    </source>
</evidence>
<dbReference type="InterPro" id="IPR004805">
    <property type="entry name" value="DnaE2/DnaE/PolC"/>
</dbReference>
<protein>
    <submittedName>
        <fullName evidence="4">DNA polymerase III subunit alpha</fullName>
        <ecNumber evidence="4">2.7.7.7</ecNumber>
    </submittedName>
</protein>